<dbReference type="InterPro" id="IPR036361">
    <property type="entry name" value="SAP_dom_sf"/>
</dbReference>
<dbReference type="PROSITE" id="PS50800">
    <property type="entry name" value="SAP"/>
    <property type="match status" value="2"/>
</dbReference>
<dbReference type="Gene3D" id="1.10.720.30">
    <property type="entry name" value="SAP domain"/>
    <property type="match status" value="2"/>
</dbReference>
<dbReference type="Gene3D" id="2.40.50.140">
    <property type="entry name" value="Nucleic acid-binding proteins"/>
    <property type="match status" value="1"/>
</dbReference>
<feature type="compositionally biased region" description="Basic and acidic residues" evidence="1">
    <location>
        <begin position="43"/>
        <end position="62"/>
    </location>
</feature>
<dbReference type="SUPFAM" id="SSF68906">
    <property type="entry name" value="SAP domain"/>
    <property type="match status" value="1"/>
</dbReference>
<dbReference type="EMBL" id="CAJNNV010000405">
    <property type="protein sequence ID" value="CAE8582497.1"/>
    <property type="molecule type" value="Genomic_DNA"/>
</dbReference>
<feature type="non-terminal residue" evidence="4">
    <location>
        <position position="1"/>
    </location>
</feature>
<proteinExistence type="predicted"/>
<feature type="domain" description="SAP" evidence="3">
    <location>
        <begin position="73"/>
        <end position="107"/>
    </location>
</feature>
<dbReference type="SMART" id="SM00513">
    <property type="entry name" value="SAP"/>
    <property type="match status" value="2"/>
</dbReference>
<organism evidence="4 5">
    <name type="scientific">Polarella glacialis</name>
    <name type="common">Dinoflagellate</name>
    <dbReference type="NCBI Taxonomy" id="89957"/>
    <lineage>
        <taxon>Eukaryota</taxon>
        <taxon>Sar</taxon>
        <taxon>Alveolata</taxon>
        <taxon>Dinophyceae</taxon>
        <taxon>Suessiales</taxon>
        <taxon>Suessiaceae</taxon>
        <taxon>Polarella</taxon>
    </lineage>
</organism>
<dbReference type="OrthoDB" id="412781at2759"/>
<name>A0A813D9I9_POLGL</name>
<dbReference type="PROSITE" id="PS50126">
    <property type="entry name" value="S1"/>
    <property type="match status" value="1"/>
</dbReference>
<comment type="caution">
    <text evidence="4">The sequence shown here is derived from an EMBL/GenBank/DDBJ whole genome shotgun (WGS) entry which is preliminary data.</text>
</comment>
<dbReference type="Proteomes" id="UP000654075">
    <property type="component" value="Unassembled WGS sequence"/>
</dbReference>
<feature type="region of interest" description="Disordered" evidence="1">
    <location>
        <begin position="40"/>
        <end position="62"/>
    </location>
</feature>
<dbReference type="Pfam" id="PF00575">
    <property type="entry name" value="S1"/>
    <property type="match status" value="1"/>
</dbReference>
<feature type="domain" description="SAP" evidence="3">
    <location>
        <begin position="3"/>
        <end position="37"/>
    </location>
</feature>
<dbReference type="InterPro" id="IPR003029">
    <property type="entry name" value="S1_domain"/>
</dbReference>
<dbReference type="GO" id="GO:0043489">
    <property type="term" value="P:RNA stabilization"/>
    <property type="evidence" value="ECO:0007669"/>
    <property type="project" value="TreeGrafter"/>
</dbReference>
<evidence type="ECO:0000259" key="2">
    <source>
        <dbReference type="PROSITE" id="PS50126"/>
    </source>
</evidence>
<dbReference type="GO" id="GO:0003723">
    <property type="term" value="F:RNA binding"/>
    <property type="evidence" value="ECO:0007669"/>
    <property type="project" value="TreeGrafter"/>
</dbReference>
<dbReference type="InterPro" id="IPR012340">
    <property type="entry name" value="NA-bd_OB-fold"/>
</dbReference>
<evidence type="ECO:0008006" key="6">
    <source>
        <dbReference type="Google" id="ProtNLM"/>
    </source>
</evidence>
<dbReference type="Pfam" id="PF02037">
    <property type="entry name" value="SAP"/>
    <property type="match status" value="1"/>
</dbReference>
<evidence type="ECO:0000259" key="3">
    <source>
        <dbReference type="PROSITE" id="PS50800"/>
    </source>
</evidence>
<sequence>AGLQRRTSVELKELCKERSLKVTGSKMDLVSRLTEALAEEVENSEKASTKERGGSVQDTDKSALEISKAEQEFFQLTKEELRMLCTERDLATTGTKVAMAKRLADQQALAESQKFSVSPDRARPSEPQPTSLSPTDRFIQALKSDQIDRDALEDIFNLQMPRPGEIVEGTVTTLMEWGAFVELDGTGWQGLIHVSEVTDDFVDNIEDFVRPGQHLRALVIKSPKDRM</sequence>
<keyword evidence="5" id="KW-1185">Reference proteome</keyword>
<dbReference type="PANTHER" id="PTHR15838">
    <property type="entry name" value="NUCLEOLAR PROTEIN OF 40 KDA"/>
    <property type="match status" value="1"/>
</dbReference>
<evidence type="ECO:0000313" key="4">
    <source>
        <dbReference type="EMBL" id="CAE8582497.1"/>
    </source>
</evidence>
<dbReference type="InterPro" id="IPR003034">
    <property type="entry name" value="SAP_dom"/>
</dbReference>
<feature type="non-terminal residue" evidence="4">
    <location>
        <position position="227"/>
    </location>
</feature>
<evidence type="ECO:0000313" key="5">
    <source>
        <dbReference type="Proteomes" id="UP000654075"/>
    </source>
</evidence>
<accession>A0A813D9I9</accession>
<dbReference type="SUPFAM" id="SSF50249">
    <property type="entry name" value="Nucleic acid-binding proteins"/>
    <property type="match status" value="1"/>
</dbReference>
<feature type="domain" description="S1 motif" evidence="2">
    <location>
        <begin position="164"/>
        <end position="227"/>
    </location>
</feature>
<reference evidence="4" key="1">
    <citation type="submission" date="2021-02" db="EMBL/GenBank/DDBJ databases">
        <authorList>
            <person name="Dougan E. K."/>
            <person name="Rhodes N."/>
            <person name="Thang M."/>
            <person name="Chan C."/>
        </authorList>
    </citation>
    <scope>NUCLEOTIDE SEQUENCE</scope>
</reference>
<gene>
    <name evidence="4" type="ORF">PGLA1383_LOCUS1495</name>
</gene>
<dbReference type="AlphaFoldDB" id="A0A813D9I9"/>
<protein>
    <recommendedName>
        <fullName evidence="6">SAP domain-containing protein</fullName>
    </recommendedName>
</protein>
<dbReference type="PANTHER" id="PTHR15838:SF3">
    <property type="entry name" value="PROTEIN PIGMENT DEFECTIVE 338, CHLOROPLASTIC"/>
    <property type="match status" value="1"/>
</dbReference>
<evidence type="ECO:0000256" key="1">
    <source>
        <dbReference type="SAM" id="MobiDB-lite"/>
    </source>
</evidence>
<dbReference type="SMART" id="SM00316">
    <property type="entry name" value="S1"/>
    <property type="match status" value="1"/>
</dbReference>
<feature type="region of interest" description="Disordered" evidence="1">
    <location>
        <begin position="110"/>
        <end position="134"/>
    </location>
</feature>